<sequence length="75" mass="8386">MEWIGGLEWRTVYHRFRLWKSKPIVQQQFSLWAKLMVVTRHSGIPTGMTAAMSVDGGQLGALSAVAPDFQARLAV</sequence>
<proteinExistence type="predicted"/>
<dbReference type="Proteomes" id="UP000249396">
    <property type="component" value="Unassembled WGS sequence"/>
</dbReference>
<comment type="caution">
    <text evidence="1">The sequence shown here is derived from an EMBL/GenBank/DDBJ whole genome shotgun (WGS) entry which is preliminary data.</text>
</comment>
<reference evidence="1 2" key="1">
    <citation type="journal article" date="2018" name="Aquat. Microb. Ecol.">
        <title>Gammaproteobacterial methanotrophs dominate.</title>
        <authorList>
            <person name="Rissanen A.J."/>
            <person name="Saarenheimo J."/>
            <person name="Tiirola M."/>
            <person name="Peura S."/>
            <person name="Aalto S.L."/>
            <person name="Karvinen A."/>
            <person name="Nykanen H."/>
        </authorList>
    </citation>
    <scope>NUCLEOTIDE SEQUENCE [LARGE SCALE GENOMIC DNA]</scope>
    <source>
        <strain evidence="1">AMbin10</strain>
    </source>
</reference>
<evidence type="ECO:0000313" key="2">
    <source>
        <dbReference type="Proteomes" id="UP000249396"/>
    </source>
</evidence>
<name>A0A2W4S204_9GAMM</name>
<dbReference type="AlphaFoldDB" id="A0A2W4S204"/>
<protein>
    <submittedName>
        <fullName evidence="1">Uncharacterized protein</fullName>
    </submittedName>
</protein>
<dbReference type="EMBL" id="QJPH01000565">
    <property type="protein sequence ID" value="PZN69980.1"/>
    <property type="molecule type" value="Genomic_DNA"/>
</dbReference>
<organism evidence="1 2">
    <name type="scientific">Candidatus Methylumidiphilus alinenensis</name>
    <dbReference type="NCBI Taxonomy" id="2202197"/>
    <lineage>
        <taxon>Bacteria</taxon>
        <taxon>Pseudomonadati</taxon>
        <taxon>Pseudomonadota</taxon>
        <taxon>Gammaproteobacteria</taxon>
        <taxon>Methylococcales</taxon>
        <taxon>Candidatus Methylumidiphilus</taxon>
    </lineage>
</organism>
<evidence type="ECO:0000313" key="1">
    <source>
        <dbReference type="EMBL" id="PZN69980.1"/>
    </source>
</evidence>
<accession>A0A2W4S204</accession>
<gene>
    <name evidence="1" type="ORF">DM484_28915</name>
</gene>